<dbReference type="EMBL" id="QFVR01000019">
    <property type="protein sequence ID" value="PWI24586.1"/>
    <property type="molecule type" value="Genomic_DNA"/>
</dbReference>
<dbReference type="InterPro" id="IPR008719">
    <property type="entry name" value="N2O_reductase_NosL"/>
</dbReference>
<dbReference type="Pfam" id="PF05573">
    <property type="entry name" value="NosL"/>
    <property type="match status" value="1"/>
</dbReference>
<dbReference type="AlphaFoldDB" id="A0A2U3AJ65"/>
<accession>A0A2U3AJ65</accession>
<sequence length="199" mass="22172">MKKRGENQVKTYQIGLSALLIASLLAACGNDKEATNNNTSSKTEQADKSAAVATNLKEPAANEVCAFCNMEVYKKSDQQGAFTAQAIDDQGKNLFFDDSGCMLNYEKKHKVTLDKYVRNYDDKDWLKLDQAVVVKGDMKTPMKYGFAFFKDDKAANAFIEKNPEAKIVTVHDIDDLAHKKMDMMSGSHDDDKDSDHDGH</sequence>
<organism evidence="2 3">
    <name type="scientific">Kurthia sibirica</name>
    <dbReference type="NCBI Taxonomy" id="202750"/>
    <lineage>
        <taxon>Bacteria</taxon>
        <taxon>Bacillati</taxon>
        <taxon>Bacillota</taxon>
        <taxon>Bacilli</taxon>
        <taxon>Bacillales</taxon>
        <taxon>Caryophanaceae</taxon>
        <taxon>Kurthia</taxon>
    </lineage>
</organism>
<dbReference type="SUPFAM" id="SSF160387">
    <property type="entry name" value="NosL/MerB-like"/>
    <property type="match status" value="1"/>
</dbReference>
<dbReference type="PANTHER" id="PTHR41247">
    <property type="entry name" value="HTH-TYPE TRANSCRIPTIONAL REPRESSOR YCNK"/>
    <property type="match status" value="1"/>
</dbReference>
<keyword evidence="3" id="KW-1185">Reference proteome</keyword>
<feature type="chain" id="PRO_5039390879" description="Nitrous oxide reductase accessory protein NosL" evidence="1">
    <location>
        <begin position="27"/>
        <end position="199"/>
    </location>
</feature>
<gene>
    <name evidence="2" type="ORF">DEX24_12850</name>
</gene>
<evidence type="ECO:0000256" key="1">
    <source>
        <dbReference type="SAM" id="SignalP"/>
    </source>
</evidence>
<evidence type="ECO:0000313" key="2">
    <source>
        <dbReference type="EMBL" id="PWI24586.1"/>
    </source>
</evidence>
<feature type="signal peptide" evidence="1">
    <location>
        <begin position="1"/>
        <end position="26"/>
    </location>
</feature>
<dbReference type="Proteomes" id="UP000245938">
    <property type="component" value="Unassembled WGS sequence"/>
</dbReference>
<name>A0A2U3AJ65_9BACL</name>
<dbReference type="PROSITE" id="PS51257">
    <property type="entry name" value="PROKAR_LIPOPROTEIN"/>
    <property type="match status" value="1"/>
</dbReference>
<dbReference type="OrthoDB" id="2454527at2"/>
<proteinExistence type="predicted"/>
<evidence type="ECO:0008006" key="4">
    <source>
        <dbReference type="Google" id="ProtNLM"/>
    </source>
</evidence>
<comment type="caution">
    <text evidence="2">The sequence shown here is derived from an EMBL/GenBank/DDBJ whole genome shotgun (WGS) entry which is preliminary data.</text>
</comment>
<protein>
    <recommendedName>
        <fullName evidence="4">Nitrous oxide reductase accessory protein NosL</fullName>
    </recommendedName>
</protein>
<reference evidence="2 3" key="1">
    <citation type="submission" date="2018-05" db="EMBL/GenBank/DDBJ databases">
        <title>Kurthia sibirica genome sequence.</title>
        <authorList>
            <person name="Maclea K.S."/>
            <person name="Goen A.E."/>
        </authorList>
    </citation>
    <scope>NUCLEOTIDE SEQUENCE [LARGE SCALE GENOMIC DNA]</scope>
    <source>
        <strain evidence="2 3">ATCC 49154</strain>
    </source>
</reference>
<evidence type="ECO:0000313" key="3">
    <source>
        <dbReference type="Proteomes" id="UP000245938"/>
    </source>
</evidence>
<keyword evidence="1" id="KW-0732">Signal</keyword>
<dbReference type="PANTHER" id="PTHR41247:SF1">
    <property type="entry name" value="HTH-TYPE TRANSCRIPTIONAL REPRESSOR YCNK"/>
    <property type="match status" value="1"/>
</dbReference>